<protein>
    <submittedName>
        <fullName evidence="2">Uncharacterized protein LOC108819387 isoform X1</fullName>
    </submittedName>
</protein>
<reference evidence="2" key="2">
    <citation type="submission" date="2025-08" db="UniProtKB">
        <authorList>
            <consortium name="RefSeq"/>
        </authorList>
    </citation>
    <scope>IDENTIFICATION</scope>
    <source>
        <tissue evidence="2">Leaf</tissue>
    </source>
</reference>
<dbReference type="RefSeq" id="XP_018447910.1">
    <property type="nucleotide sequence ID" value="XM_018592408.2"/>
</dbReference>
<evidence type="ECO:0000313" key="2">
    <source>
        <dbReference type="RefSeq" id="XP_018447910.1"/>
    </source>
</evidence>
<dbReference type="GeneID" id="108819387"/>
<evidence type="ECO:0000313" key="1">
    <source>
        <dbReference type="Proteomes" id="UP000504610"/>
    </source>
</evidence>
<dbReference type="KEGG" id="rsz:108819387"/>
<proteinExistence type="predicted"/>
<accession>A0A6J0KLL2</accession>
<keyword evidence="1" id="KW-1185">Reference proteome</keyword>
<dbReference type="AlphaFoldDB" id="A0A6J0KLL2"/>
<gene>
    <name evidence="2" type="primary">LOC108819387</name>
</gene>
<organism evidence="1 2">
    <name type="scientific">Raphanus sativus</name>
    <name type="common">Radish</name>
    <name type="synonym">Raphanus raphanistrum var. sativus</name>
    <dbReference type="NCBI Taxonomy" id="3726"/>
    <lineage>
        <taxon>Eukaryota</taxon>
        <taxon>Viridiplantae</taxon>
        <taxon>Streptophyta</taxon>
        <taxon>Embryophyta</taxon>
        <taxon>Tracheophyta</taxon>
        <taxon>Spermatophyta</taxon>
        <taxon>Magnoliopsida</taxon>
        <taxon>eudicotyledons</taxon>
        <taxon>Gunneridae</taxon>
        <taxon>Pentapetalae</taxon>
        <taxon>rosids</taxon>
        <taxon>malvids</taxon>
        <taxon>Brassicales</taxon>
        <taxon>Brassicaceae</taxon>
        <taxon>Brassiceae</taxon>
        <taxon>Raphanus</taxon>
    </lineage>
</organism>
<name>A0A6J0KLL2_RAPSA</name>
<sequence length="184" mass="20780">MRSADQADQTGEVQIKQIKQESYRICRRNADQSEQTFIIFLRHHDRKAIYLIDLLKPLAGLTGVDLWKSLPDVAAIAAARSWFALSKEERAAYIDEATRLSLASGARHARQEMAKNQDYVRSVYCNVGLTKSRQKLPRIDPVPSSFFGLLRNKKTTKMTKRFSPKKCSSIASVASIYLSLSLSN</sequence>
<dbReference type="Proteomes" id="UP000504610">
    <property type="component" value="Chromosome 8"/>
</dbReference>
<reference evidence="1" key="1">
    <citation type="journal article" date="2019" name="Database">
        <title>The radish genome database (RadishGD): an integrated information resource for radish genomics.</title>
        <authorList>
            <person name="Yu H.J."/>
            <person name="Baek S."/>
            <person name="Lee Y.J."/>
            <person name="Cho A."/>
            <person name="Mun J.H."/>
        </authorList>
    </citation>
    <scope>NUCLEOTIDE SEQUENCE [LARGE SCALE GENOMIC DNA]</scope>
    <source>
        <strain evidence="1">cv. WK10039</strain>
    </source>
</reference>